<comment type="caution">
    <text evidence="1">The sequence shown here is derived from an EMBL/GenBank/DDBJ whole genome shotgun (WGS) entry which is preliminary data.</text>
</comment>
<keyword evidence="2" id="KW-1185">Reference proteome</keyword>
<dbReference type="RefSeq" id="WP_060668329.1">
    <property type="nucleotide sequence ID" value="NZ_JAHHXM010000002.1"/>
</dbReference>
<dbReference type="EMBL" id="LGTK01000021">
    <property type="protein sequence ID" value="KPH75860.1"/>
    <property type="molecule type" value="Genomic_DNA"/>
</dbReference>
<proteinExistence type="predicted"/>
<evidence type="ECO:0000313" key="2">
    <source>
        <dbReference type="Proteomes" id="UP000037854"/>
    </source>
</evidence>
<accession>A0ABR5MK50</accession>
<evidence type="ECO:0008006" key="3">
    <source>
        <dbReference type="Google" id="ProtNLM"/>
    </source>
</evidence>
<name>A0ABR5MK50_9BACI</name>
<organism evidence="1 2">
    <name type="scientific">Oceanobacillus caeni</name>
    <dbReference type="NCBI Taxonomy" id="405946"/>
    <lineage>
        <taxon>Bacteria</taxon>
        <taxon>Bacillati</taxon>
        <taxon>Bacillota</taxon>
        <taxon>Bacilli</taxon>
        <taxon>Bacillales</taxon>
        <taxon>Bacillaceae</taxon>
        <taxon>Oceanobacillus</taxon>
    </lineage>
</organism>
<protein>
    <recommendedName>
        <fullName evidence="3">DUF3679 domain-containing protein</fullName>
    </recommendedName>
</protein>
<sequence>MVRVLITVLLLAVFFLSGTLYGINQSGEEKSMASNENVINGNEIEEKLVEEKIITEKDIETVKQENVTPTVDQDLMMMENEFHLTQKTASFLETSVQGFYEVVVGIMYHVADIFF</sequence>
<gene>
    <name evidence="1" type="ORF">AFL42_07885</name>
</gene>
<reference evidence="1 2" key="1">
    <citation type="submission" date="2015-07" db="EMBL/GenBank/DDBJ databases">
        <title>High-quality draft genome sequence of Oceanobacillus caeni HM6, a bacillus isolated from a human feces.</title>
        <authorList>
            <person name="Kumar J."/>
            <person name="Verma M.K."/>
            <person name="Pandey R."/>
            <person name="Bhambi M."/>
            <person name="Chauhan N."/>
        </authorList>
    </citation>
    <scope>NUCLEOTIDE SEQUENCE [LARGE SCALE GENOMIC DNA]</scope>
    <source>
        <strain evidence="1 2">HM6</strain>
    </source>
</reference>
<dbReference type="Proteomes" id="UP000037854">
    <property type="component" value="Unassembled WGS sequence"/>
</dbReference>
<evidence type="ECO:0000313" key="1">
    <source>
        <dbReference type="EMBL" id="KPH75860.1"/>
    </source>
</evidence>